<proteinExistence type="predicted"/>
<sequence length="54" mass="6363">MNKRAGGINRGFEPLADWQHLKHTNKVNFAEKCSLKTQKWQTCMLLYYQSFVTT</sequence>
<protein>
    <submittedName>
        <fullName evidence="1">Uncharacterized protein</fullName>
    </submittedName>
</protein>
<accession>A0A0A9GQI0</accession>
<name>A0A0A9GQI0_ARUDO</name>
<dbReference type="EMBL" id="GBRH01173075">
    <property type="protein sequence ID" value="JAE24821.1"/>
    <property type="molecule type" value="Transcribed_RNA"/>
</dbReference>
<organism evidence="1">
    <name type="scientific">Arundo donax</name>
    <name type="common">Giant reed</name>
    <name type="synonym">Donax arundinaceus</name>
    <dbReference type="NCBI Taxonomy" id="35708"/>
    <lineage>
        <taxon>Eukaryota</taxon>
        <taxon>Viridiplantae</taxon>
        <taxon>Streptophyta</taxon>
        <taxon>Embryophyta</taxon>
        <taxon>Tracheophyta</taxon>
        <taxon>Spermatophyta</taxon>
        <taxon>Magnoliopsida</taxon>
        <taxon>Liliopsida</taxon>
        <taxon>Poales</taxon>
        <taxon>Poaceae</taxon>
        <taxon>PACMAD clade</taxon>
        <taxon>Arundinoideae</taxon>
        <taxon>Arundineae</taxon>
        <taxon>Arundo</taxon>
    </lineage>
</organism>
<evidence type="ECO:0000313" key="1">
    <source>
        <dbReference type="EMBL" id="JAE24821.1"/>
    </source>
</evidence>
<reference evidence="1" key="2">
    <citation type="journal article" date="2015" name="Data Brief">
        <title>Shoot transcriptome of the giant reed, Arundo donax.</title>
        <authorList>
            <person name="Barrero R.A."/>
            <person name="Guerrero F.D."/>
            <person name="Moolhuijzen P."/>
            <person name="Goolsby J.A."/>
            <person name="Tidwell J."/>
            <person name="Bellgard S.E."/>
            <person name="Bellgard M.I."/>
        </authorList>
    </citation>
    <scope>NUCLEOTIDE SEQUENCE</scope>
    <source>
        <tissue evidence="1">Shoot tissue taken approximately 20 cm above the soil surface</tissue>
    </source>
</reference>
<dbReference type="AlphaFoldDB" id="A0A0A9GQI0"/>
<reference evidence="1" key="1">
    <citation type="submission" date="2014-09" db="EMBL/GenBank/DDBJ databases">
        <authorList>
            <person name="Magalhaes I.L.F."/>
            <person name="Oliveira U."/>
            <person name="Santos F.R."/>
            <person name="Vidigal T.H.D.A."/>
            <person name="Brescovit A.D."/>
            <person name="Santos A.J."/>
        </authorList>
    </citation>
    <scope>NUCLEOTIDE SEQUENCE</scope>
    <source>
        <tissue evidence="1">Shoot tissue taken approximately 20 cm above the soil surface</tissue>
    </source>
</reference>